<dbReference type="EMBL" id="JAVDYB010000001">
    <property type="protein sequence ID" value="MDR7277298.1"/>
    <property type="molecule type" value="Genomic_DNA"/>
</dbReference>
<dbReference type="Pfam" id="PF19053">
    <property type="entry name" value="EccD"/>
    <property type="match status" value="1"/>
</dbReference>
<feature type="transmembrane region" description="Helical" evidence="7">
    <location>
        <begin position="108"/>
        <end position="125"/>
    </location>
</feature>
<accession>A0AAE3YNW8</accession>
<dbReference type="InterPro" id="IPR024962">
    <property type="entry name" value="YukD-like"/>
</dbReference>
<evidence type="ECO:0000256" key="1">
    <source>
        <dbReference type="ARBA" id="ARBA00004651"/>
    </source>
</evidence>
<dbReference type="Pfam" id="PF08817">
    <property type="entry name" value="YukD"/>
    <property type="match status" value="1"/>
</dbReference>
<evidence type="ECO:0000256" key="3">
    <source>
        <dbReference type="ARBA" id="ARBA00022475"/>
    </source>
</evidence>
<gene>
    <name evidence="9" type="ORF">J2S41_004076</name>
</gene>
<name>A0AAE3YNW8_9ACTN</name>
<feature type="transmembrane region" description="Helical" evidence="7">
    <location>
        <begin position="357"/>
        <end position="376"/>
    </location>
</feature>
<dbReference type="InterPro" id="IPR006707">
    <property type="entry name" value="T7SS_EccD"/>
</dbReference>
<feature type="transmembrane region" description="Helical" evidence="7">
    <location>
        <begin position="329"/>
        <end position="345"/>
    </location>
</feature>
<reference evidence="9" key="1">
    <citation type="submission" date="2023-07" db="EMBL/GenBank/DDBJ databases">
        <title>Sequencing the genomes of 1000 actinobacteria strains.</title>
        <authorList>
            <person name="Klenk H.-P."/>
        </authorList>
    </citation>
    <scope>NUCLEOTIDE SEQUENCE</scope>
    <source>
        <strain evidence="9">DSM 44707</strain>
    </source>
</reference>
<protein>
    <submittedName>
        <fullName evidence="9">Type VII secretion integral membrane protein EccD</fullName>
    </submittedName>
</protein>
<dbReference type="Proteomes" id="UP001183643">
    <property type="component" value="Unassembled WGS sequence"/>
</dbReference>
<keyword evidence="10" id="KW-1185">Reference proteome</keyword>
<feature type="transmembrane region" description="Helical" evidence="7">
    <location>
        <begin position="216"/>
        <end position="239"/>
    </location>
</feature>
<dbReference type="GO" id="GO:0005886">
    <property type="term" value="C:plasma membrane"/>
    <property type="evidence" value="ECO:0007669"/>
    <property type="project" value="UniProtKB-SubCell"/>
</dbReference>
<comment type="caution">
    <text evidence="9">The sequence shown here is derived from an EMBL/GenBank/DDBJ whole genome shotgun (WGS) entry which is preliminary data.</text>
</comment>
<proteinExistence type="inferred from homology"/>
<keyword evidence="4 7" id="KW-0812">Transmembrane</keyword>
<feature type="transmembrane region" description="Helical" evidence="7">
    <location>
        <begin position="190"/>
        <end position="209"/>
    </location>
</feature>
<dbReference type="NCBIfam" id="TIGR03920">
    <property type="entry name" value="T7SS_EccD"/>
    <property type="match status" value="1"/>
</dbReference>
<evidence type="ECO:0000313" key="9">
    <source>
        <dbReference type="EMBL" id="MDR7277298.1"/>
    </source>
</evidence>
<feature type="transmembrane region" description="Helical" evidence="7">
    <location>
        <begin position="245"/>
        <end position="266"/>
    </location>
</feature>
<comment type="similarity">
    <text evidence="2">Belongs to the EccD/Snm4 family.</text>
</comment>
<feature type="transmembrane region" description="Helical" evidence="7">
    <location>
        <begin position="131"/>
        <end position="152"/>
    </location>
</feature>
<evidence type="ECO:0000256" key="6">
    <source>
        <dbReference type="ARBA" id="ARBA00023136"/>
    </source>
</evidence>
<organism evidence="9 10">
    <name type="scientific">Catenuloplanes atrovinosus</name>
    <dbReference type="NCBI Taxonomy" id="137266"/>
    <lineage>
        <taxon>Bacteria</taxon>
        <taxon>Bacillati</taxon>
        <taxon>Actinomycetota</taxon>
        <taxon>Actinomycetes</taxon>
        <taxon>Micromonosporales</taxon>
        <taxon>Micromonosporaceae</taxon>
        <taxon>Catenuloplanes</taxon>
    </lineage>
</organism>
<evidence type="ECO:0000313" key="10">
    <source>
        <dbReference type="Proteomes" id="UP001183643"/>
    </source>
</evidence>
<keyword evidence="5 7" id="KW-1133">Transmembrane helix</keyword>
<evidence type="ECO:0000256" key="2">
    <source>
        <dbReference type="ARBA" id="ARBA00006162"/>
    </source>
</evidence>
<keyword evidence="3" id="KW-1003">Cell membrane</keyword>
<dbReference type="InterPro" id="IPR044049">
    <property type="entry name" value="EccD_transm"/>
</dbReference>
<feature type="transmembrane region" description="Helical" evidence="7">
    <location>
        <begin position="164"/>
        <end position="184"/>
    </location>
</feature>
<dbReference type="PIRSF" id="PIRSF017804">
    <property type="entry name" value="Secretion_EccD1"/>
    <property type="match status" value="1"/>
</dbReference>
<sequence>MLGSHGADLALPGEVPLGDLLPVILTRMHPESADHGTEHDGWVVQRLGQPPLDEDRTAVELNLVDGETVYLRPRADHLPPIDFDDLVDGVGEQVRRHPHRWSVARTRFMLLVMATLVLLCGAAVLTTEGPALTRCLVAVGAAILLLLAAGVVSRAIRDTAAGTALAVVAAVYAAVAGWTVAMAAAPAAGLAVPVSLAALAAMLALAAGLTAVSDSGLVFVAVMLCCAVTALPAMIAAISGVTQQSAAAIGLSVSLIVAILLPAAAFRLGGLALPMLPGKPEELSEDIDPAPHVVVVERGAVGVRYLAALSIGLGVAQMLLGGVLVLPGGGWEAIMGALVAALLFMRARHVDGMVPRWATMVPAAALVLFVLHRLALDQTAPVRAAVLVPSLIAYGGALLALSVMLPGRRLRPYWGRAVDIAEILVATALLPVLGAVLGVYQMVRAWAS</sequence>
<dbReference type="Gene3D" id="3.10.20.90">
    <property type="entry name" value="Phosphatidylinositol 3-kinase Catalytic Subunit, Chain A, domain 1"/>
    <property type="match status" value="1"/>
</dbReference>
<evidence type="ECO:0000259" key="8">
    <source>
        <dbReference type="Pfam" id="PF19053"/>
    </source>
</evidence>
<feature type="transmembrane region" description="Helical" evidence="7">
    <location>
        <begin position="382"/>
        <end position="405"/>
    </location>
</feature>
<feature type="transmembrane region" description="Helical" evidence="7">
    <location>
        <begin position="417"/>
        <end position="440"/>
    </location>
</feature>
<feature type="domain" description="EccD-like transmembrane" evidence="8">
    <location>
        <begin position="106"/>
        <end position="445"/>
    </location>
</feature>
<evidence type="ECO:0000256" key="7">
    <source>
        <dbReference type="SAM" id="Phobius"/>
    </source>
</evidence>
<keyword evidence="6 7" id="KW-0472">Membrane</keyword>
<evidence type="ECO:0000256" key="4">
    <source>
        <dbReference type="ARBA" id="ARBA00022692"/>
    </source>
</evidence>
<evidence type="ECO:0000256" key="5">
    <source>
        <dbReference type="ARBA" id="ARBA00022989"/>
    </source>
</evidence>
<dbReference type="AlphaFoldDB" id="A0AAE3YNW8"/>
<comment type="subcellular location">
    <subcellularLocation>
        <location evidence="1">Cell membrane</location>
        <topology evidence="1">Multi-pass membrane protein</topology>
    </subcellularLocation>
</comment>